<accession>A0A9P5ZE55</accession>
<evidence type="ECO:0000256" key="2">
    <source>
        <dbReference type="SAM" id="SignalP"/>
    </source>
</evidence>
<reference evidence="3" key="1">
    <citation type="submission" date="2020-11" db="EMBL/GenBank/DDBJ databases">
        <authorList>
            <consortium name="DOE Joint Genome Institute"/>
            <person name="Ahrendt S."/>
            <person name="Riley R."/>
            <person name="Andreopoulos W."/>
            <person name="Labutti K."/>
            <person name="Pangilinan J."/>
            <person name="Ruiz-Duenas F.J."/>
            <person name="Barrasa J.M."/>
            <person name="Sanchez-Garcia M."/>
            <person name="Camarero S."/>
            <person name="Miyauchi S."/>
            <person name="Serrano A."/>
            <person name="Linde D."/>
            <person name="Babiker R."/>
            <person name="Drula E."/>
            <person name="Ayuso-Fernandez I."/>
            <person name="Pacheco R."/>
            <person name="Padilla G."/>
            <person name="Ferreira P."/>
            <person name="Barriuso J."/>
            <person name="Kellner H."/>
            <person name="Castanera R."/>
            <person name="Alfaro M."/>
            <person name="Ramirez L."/>
            <person name="Pisabarro A.G."/>
            <person name="Kuo A."/>
            <person name="Tritt A."/>
            <person name="Lipzen A."/>
            <person name="He G."/>
            <person name="Yan M."/>
            <person name="Ng V."/>
            <person name="Cullen D."/>
            <person name="Martin F."/>
            <person name="Rosso M.-N."/>
            <person name="Henrissat B."/>
            <person name="Hibbett D."/>
            <person name="Martinez A.T."/>
            <person name="Grigoriev I.V."/>
        </authorList>
    </citation>
    <scope>NUCLEOTIDE SEQUENCE</scope>
    <source>
        <strain evidence="3">CIRM-BRFM 674</strain>
    </source>
</reference>
<keyword evidence="2" id="KW-0732">Signal</keyword>
<proteinExistence type="predicted"/>
<dbReference type="OrthoDB" id="10616860at2759"/>
<feature type="compositionally biased region" description="Low complexity" evidence="1">
    <location>
        <begin position="199"/>
        <end position="217"/>
    </location>
</feature>
<dbReference type="EMBL" id="MU155130">
    <property type="protein sequence ID" value="KAF9486408.1"/>
    <property type="molecule type" value="Genomic_DNA"/>
</dbReference>
<organism evidence="3 4">
    <name type="scientific">Pholiota conissans</name>
    <dbReference type="NCBI Taxonomy" id="109636"/>
    <lineage>
        <taxon>Eukaryota</taxon>
        <taxon>Fungi</taxon>
        <taxon>Dikarya</taxon>
        <taxon>Basidiomycota</taxon>
        <taxon>Agaricomycotina</taxon>
        <taxon>Agaricomycetes</taxon>
        <taxon>Agaricomycetidae</taxon>
        <taxon>Agaricales</taxon>
        <taxon>Agaricineae</taxon>
        <taxon>Strophariaceae</taxon>
        <taxon>Pholiota</taxon>
    </lineage>
</organism>
<feature type="signal peptide" evidence="2">
    <location>
        <begin position="1"/>
        <end position="24"/>
    </location>
</feature>
<keyword evidence="4" id="KW-1185">Reference proteome</keyword>
<feature type="compositionally biased region" description="Low complexity" evidence="1">
    <location>
        <begin position="234"/>
        <end position="250"/>
    </location>
</feature>
<feature type="chain" id="PRO_5040171479" evidence="2">
    <location>
        <begin position="25"/>
        <end position="270"/>
    </location>
</feature>
<dbReference type="AlphaFoldDB" id="A0A9P5ZE55"/>
<dbReference type="PROSITE" id="PS51257">
    <property type="entry name" value="PROKAR_LIPOPROTEIN"/>
    <property type="match status" value="1"/>
</dbReference>
<name>A0A9P5ZE55_9AGAR</name>
<gene>
    <name evidence="3" type="ORF">BDN70DRAFT_926654</name>
</gene>
<evidence type="ECO:0000313" key="4">
    <source>
        <dbReference type="Proteomes" id="UP000807469"/>
    </source>
</evidence>
<dbReference type="Proteomes" id="UP000807469">
    <property type="component" value="Unassembled WGS sequence"/>
</dbReference>
<evidence type="ECO:0000313" key="3">
    <source>
        <dbReference type="EMBL" id="KAF9486408.1"/>
    </source>
</evidence>
<sequence>MKIPTSSSIFLTSLAISSSSSCLAAPAGAQSQATEVSNPTSASQFSYMPSASATPSRFGSGHDDRIAVEGSHIVMERDVAQHLEARELLGPVVKLVQGLPMIGSLLGNILLKLDPDGKVGAQSTDSDVSDSALSQQDFAALQSAIQEVSRVLNAAYAGNVAQDIPGVPSSILDPASGVVGGTPASQITGSIPIPSGIFGAQSDGGDSNSASGSSSSAYPGVTQSAQAAADPGISSTASSAYPSASAGGPSSPSPPANPPNTPALPVSPPV</sequence>
<feature type="region of interest" description="Disordered" evidence="1">
    <location>
        <begin position="190"/>
        <end position="270"/>
    </location>
</feature>
<comment type="caution">
    <text evidence="3">The sequence shown here is derived from an EMBL/GenBank/DDBJ whole genome shotgun (WGS) entry which is preliminary data.</text>
</comment>
<evidence type="ECO:0000256" key="1">
    <source>
        <dbReference type="SAM" id="MobiDB-lite"/>
    </source>
</evidence>
<protein>
    <submittedName>
        <fullName evidence="3">Uncharacterized protein</fullName>
    </submittedName>
</protein>
<feature type="compositionally biased region" description="Pro residues" evidence="1">
    <location>
        <begin position="251"/>
        <end position="270"/>
    </location>
</feature>